<accession>A0ABV1IZR5</accession>
<protein>
    <submittedName>
        <fullName evidence="2">TIGR03915 family putative DNA repair protein</fullName>
    </submittedName>
</protein>
<proteinExistence type="predicted"/>
<reference evidence="2 3" key="1">
    <citation type="submission" date="2024-04" db="EMBL/GenBank/DDBJ databases">
        <title>Human intestinal bacterial collection.</title>
        <authorList>
            <person name="Pauvert C."/>
            <person name="Hitch T.C.A."/>
            <person name="Clavel T."/>
        </authorList>
    </citation>
    <scope>NUCLEOTIDE SEQUENCE [LARGE SCALE GENOMIC DNA]</scope>
    <source>
        <strain evidence="2 3">CLA-SR-H019</strain>
    </source>
</reference>
<evidence type="ECO:0000313" key="2">
    <source>
        <dbReference type="EMBL" id="MEQ3346386.1"/>
    </source>
</evidence>
<dbReference type="RefSeq" id="WP_349188283.1">
    <property type="nucleotide sequence ID" value="NZ_JBBNPP010000003.1"/>
</dbReference>
<dbReference type="EMBL" id="JBBNPP010000003">
    <property type="protein sequence ID" value="MEQ3346386.1"/>
    <property type="molecule type" value="Genomic_DNA"/>
</dbReference>
<dbReference type="Proteomes" id="UP001491691">
    <property type="component" value="Unassembled WGS sequence"/>
</dbReference>
<dbReference type="InterPro" id="IPR025404">
    <property type="entry name" value="DUF4130"/>
</dbReference>
<dbReference type="NCBIfam" id="TIGR03915">
    <property type="entry name" value="SAM_7_link_chp"/>
    <property type="match status" value="1"/>
</dbReference>
<dbReference type="InterPro" id="IPR023875">
    <property type="entry name" value="DNA_repair_put"/>
</dbReference>
<sequence>MIYVYDGSFEGLLTVIFNSYKVLEDVDDIVKKDEQIDFISDRINCVTEKDKAERVKKSVIKNFSYSFYDNMFMVFSSCNEKKEITIAKTLKKLYVKGFYYIESTDDYVVLFRNILKRVLGEIHSYKGLLRFEEMDGFLFSKFKPENDILYYIFRHFKSRLVNEKFIIVDTKRNRAVIYDGKKREFFDYHMNGNFKMEDSYVDLWRVFYDAIAIEERKNKKLRMQNMPKRYWDNLPEINRFK</sequence>
<feature type="domain" description="DUF4130" evidence="1">
    <location>
        <begin position="82"/>
        <end position="236"/>
    </location>
</feature>
<evidence type="ECO:0000313" key="3">
    <source>
        <dbReference type="Proteomes" id="UP001491691"/>
    </source>
</evidence>
<comment type="caution">
    <text evidence="2">The sequence shown here is derived from an EMBL/GenBank/DDBJ whole genome shotgun (WGS) entry which is preliminary data.</text>
</comment>
<keyword evidence="3" id="KW-1185">Reference proteome</keyword>
<evidence type="ECO:0000259" key="1">
    <source>
        <dbReference type="Pfam" id="PF13566"/>
    </source>
</evidence>
<gene>
    <name evidence="2" type="ORF">AAA073_02915</name>
</gene>
<name>A0ABV1IZR5_9FIRM</name>
<dbReference type="Pfam" id="PF13566">
    <property type="entry name" value="DUF4130"/>
    <property type="match status" value="1"/>
</dbReference>
<organism evidence="2 3">
    <name type="scientific">Peptoniphilus senegalensis</name>
    <dbReference type="NCBI Taxonomy" id="1465757"/>
    <lineage>
        <taxon>Bacteria</taxon>
        <taxon>Bacillati</taxon>
        <taxon>Bacillota</taxon>
        <taxon>Tissierellia</taxon>
        <taxon>Tissierellales</taxon>
        <taxon>Peptoniphilaceae</taxon>
        <taxon>Peptoniphilus</taxon>
    </lineage>
</organism>